<name>A0ABQ6MN82_9STRA</name>
<evidence type="ECO:0000259" key="3">
    <source>
        <dbReference type="PROSITE" id="PS51352"/>
    </source>
</evidence>
<dbReference type="PROSITE" id="PS00194">
    <property type="entry name" value="THIOREDOXIN_1"/>
    <property type="match status" value="1"/>
</dbReference>
<feature type="signal peptide" evidence="2">
    <location>
        <begin position="1"/>
        <end position="26"/>
    </location>
</feature>
<dbReference type="InterPro" id="IPR036249">
    <property type="entry name" value="Thioredoxin-like_sf"/>
</dbReference>
<feature type="domain" description="Thioredoxin" evidence="3">
    <location>
        <begin position="9"/>
        <end position="139"/>
    </location>
</feature>
<evidence type="ECO:0000313" key="5">
    <source>
        <dbReference type="Proteomes" id="UP001165060"/>
    </source>
</evidence>
<dbReference type="Proteomes" id="UP001165060">
    <property type="component" value="Unassembled WGS sequence"/>
</dbReference>
<protein>
    <recommendedName>
        <fullName evidence="3">Thioredoxin domain-containing protein</fullName>
    </recommendedName>
</protein>
<dbReference type="Gene3D" id="3.40.30.10">
    <property type="entry name" value="Glutaredoxin"/>
    <property type="match status" value="1"/>
</dbReference>
<proteinExistence type="inferred from homology"/>
<feature type="chain" id="PRO_5046618861" description="Thioredoxin domain-containing protein" evidence="2">
    <location>
        <begin position="27"/>
        <end position="511"/>
    </location>
</feature>
<dbReference type="Pfam" id="PF00085">
    <property type="entry name" value="Thioredoxin"/>
    <property type="match status" value="1"/>
</dbReference>
<evidence type="ECO:0000256" key="2">
    <source>
        <dbReference type="SAM" id="SignalP"/>
    </source>
</evidence>
<dbReference type="CDD" id="cd02961">
    <property type="entry name" value="PDI_a_family"/>
    <property type="match status" value="1"/>
</dbReference>
<dbReference type="InterPro" id="IPR017937">
    <property type="entry name" value="Thioredoxin_CS"/>
</dbReference>
<keyword evidence="2" id="KW-0732">Signal</keyword>
<reference evidence="4 5" key="1">
    <citation type="journal article" date="2023" name="Commun. Biol.">
        <title>Genome analysis of Parmales, the sister group of diatoms, reveals the evolutionary specialization of diatoms from phago-mixotrophs to photoautotrophs.</title>
        <authorList>
            <person name="Ban H."/>
            <person name="Sato S."/>
            <person name="Yoshikawa S."/>
            <person name="Yamada K."/>
            <person name="Nakamura Y."/>
            <person name="Ichinomiya M."/>
            <person name="Sato N."/>
            <person name="Blanc-Mathieu R."/>
            <person name="Endo H."/>
            <person name="Kuwata A."/>
            <person name="Ogata H."/>
        </authorList>
    </citation>
    <scope>NUCLEOTIDE SEQUENCE [LARGE SCALE GENOMIC DNA]</scope>
</reference>
<dbReference type="EMBL" id="BRYB01001581">
    <property type="protein sequence ID" value="GMI28955.1"/>
    <property type="molecule type" value="Genomic_DNA"/>
</dbReference>
<dbReference type="PROSITE" id="PS51352">
    <property type="entry name" value="THIOREDOXIN_2"/>
    <property type="match status" value="1"/>
</dbReference>
<accession>A0ABQ6MN82</accession>
<dbReference type="InterPro" id="IPR013766">
    <property type="entry name" value="Thioredoxin_domain"/>
</dbReference>
<dbReference type="PANTHER" id="PTHR18929">
    <property type="entry name" value="PROTEIN DISULFIDE ISOMERASE"/>
    <property type="match status" value="1"/>
</dbReference>
<comment type="caution">
    <text evidence="4">The sequence shown here is derived from an EMBL/GenBank/DDBJ whole genome shotgun (WGS) entry which is preliminary data.</text>
</comment>
<evidence type="ECO:0000313" key="4">
    <source>
        <dbReference type="EMBL" id="GMI28955.1"/>
    </source>
</evidence>
<evidence type="ECO:0000256" key="1">
    <source>
        <dbReference type="ARBA" id="ARBA00006347"/>
    </source>
</evidence>
<dbReference type="SUPFAM" id="SSF52833">
    <property type="entry name" value="Thioredoxin-like"/>
    <property type="match status" value="2"/>
</dbReference>
<comment type="similarity">
    <text evidence="1">Belongs to the protein disulfide isomerase family.</text>
</comment>
<gene>
    <name evidence="4" type="ORF">TeGR_g14020</name>
</gene>
<keyword evidence="5" id="KW-1185">Reference proteome</keyword>
<organism evidence="4 5">
    <name type="scientific">Tetraparma gracilis</name>
    <dbReference type="NCBI Taxonomy" id="2962635"/>
    <lineage>
        <taxon>Eukaryota</taxon>
        <taxon>Sar</taxon>
        <taxon>Stramenopiles</taxon>
        <taxon>Ochrophyta</taxon>
        <taxon>Bolidophyceae</taxon>
        <taxon>Parmales</taxon>
        <taxon>Triparmaceae</taxon>
        <taxon>Tetraparma</taxon>
    </lineage>
</organism>
<sequence length="511" mass="56927">MPSLRRPPLLLVVLLSLLSLFTRTSAEVQYLSTKNFTSAFSDKTPVLTFFFAPWCGHCEKFHPEFEKLASAYLSAPGSSPVVFAKADASNTSDTYFAKKYSISSYPTLVYFPDSPSNPVPYSGANTQEALSNFLGLRAARSSTCKDCLLDLDDAASKAQFDLLNARAHVVVHSAAPKSSAVKAVAALQDELSSDSLLGPLHLLPGRTYVLFMAAYSAAQSMFALIVGREHKHLPSLLPAVASAFADAGEIMPVWLDPVEHPDFLEIYKIEKELLPAVVYADVSGGAGTIAIRLQKLPADADAATLATGAKECFGPLSKACDAKSVYKSELARKSNFDLTRDCNKLVGKNLQQHILKSEVDQFVFFGSVDDQVYKREEFMMFAKRFRLDYWVEIYEFDTTENDVALTFLSLEYTPALYFFPAGDKTNPILFRGKEFNNDNLAKWLGKVVTRPFTGIIDNQQHGRFWQLVKYNVRAFFKRGPKTWFGNVVRGKYQELPEPEIIRRLEEKSGEL</sequence>